<comment type="caution">
    <text evidence="2">The sequence shown here is derived from an EMBL/GenBank/DDBJ whole genome shotgun (WGS) entry which is preliminary data.</text>
</comment>
<name>A0A0C1Q917_9GAMM</name>
<dbReference type="OrthoDB" id="6303893at2"/>
<feature type="signal peptide" evidence="1">
    <location>
        <begin position="1"/>
        <end position="20"/>
    </location>
</feature>
<feature type="chain" id="PRO_5002155076" evidence="1">
    <location>
        <begin position="21"/>
        <end position="268"/>
    </location>
</feature>
<proteinExistence type="predicted"/>
<evidence type="ECO:0000256" key="1">
    <source>
        <dbReference type="SAM" id="SignalP"/>
    </source>
</evidence>
<evidence type="ECO:0000313" key="3">
    <source>
        <dbReference type="Proteomes" id="UP000031327"/>
    </source>
</evidence>
<dbReference type="EMBL" id="JWIC01000005">
    <property type="protein sequence ID" value="KID57161.1"/>
    <property type="molecule type" value="Genomic_DNA"/>
</dbReference>
<accession>A0A0C1Q917</accession>
<sequence>MKLKLLAALTSSLLATSAFAQTAVQDLDGYDRATSYANGAVDRIVTDSLSARSFEAWVYYKEAGSECTSGYIFDELTGQQYGTVNIGTAGIGATMVDTVHFNAGFSDEQLKRNRVLALNCQTLAGDQYKVYHKFSALPEITWETNLVGVGEYKMPDCTGSSSHCGGRGWYDQVSYTSSLHIDNKNKDTYCSATMNEGFESRVFNGYDSTPLFHTNHYGLENAVYNYSGPAFRQVVTCHSPVGRIQRTQVWVVSGENDINLEVDYTVYK</sequence>
<organism evidence="2 3">
    <name type="scientific">Pseudoalteromonas luteoviolacea</name>
    <dbReference type="NCBI Taxonomy" id="43657"/>
    <lineage>
        <taxon>Bacteria</taxon>
        <taxon>Pseudomonadati</taxon>
        <taxon>Pseudomonadota</taxon>
        <taxon>Gammaproteobacteria</taxon>
        <taxon>Alteromonadales</taxon>
        <taxon>Pseudoalteromonadaceae</taxon>
        <taxon>Pseudoalteromonas</taxon>
    </lineage>
</organism>
<evidence type="ECO:0000313" key="2">
    <source>
        <dbReference type="EMBL" id="KID57161.1"/>
    </source>
</evidence>
<dbReference type="Proteomes" id="UP000031327">
    <property type="component" value="Unassembled WGS sequence"/>
</dbReference>
<keyword evidence="1" id="KW-0732">Signal</keyword>
<reference evidence="2 3" key="1">
    <citation type="submission" date="2014-12" db="EMBL/GenBank/DDBJ databases">
        <title>Draft Genome Sequence of Pseudoalteromonas luteoviolacea HI1.</title>
        <authorList>
            <person name="Asahina A.Y."/>
            <person name="Hadfield M.G."/>
        </authorList>
    </citation>
    <scope>NUCLEOTIDE SEQUENCE [LARGE SCALE GENOMIC DNA]</scope>
    <source>
        <strain evidence="2 3">HI1</strain>
    </source>
</reference>
<gene>
    <name evidence="2" type="ORF">JF50_07930</name>
</gene>
<dbReference type="RefSeq" id="WP_039608938.1">
    <property type="nucleotide sequence ID" value="NZ_JWIC01000005.1"/>
</dbReference>
<protein>
    <submittedName>
        <fullName evidence="2">Uncharacterized protein</fullName>
    </submittedName>
</protein>
<dbReference type="AlphaFoldDB" id="A0A0C1Q917"/>